<dbReference type="InterPro" id="IPR036390">
    <property type="entry name" value="WH_DNA-bd_sf"/>
</dbReference>
<sequence length="248" mass="28154">MRLISTAFFEQDKFQPKTLVEGAYLALRNDIIKGIYTPSSKLKVDHLKDVYQVSGGTLREALALLVADSLVYAEGQKGFFVSPMSIKDFKEITQLRVILEIQALTQSLKNGNDKWEADVMAAYHRLNLAEKKLALEDIEQRNAQFFSWEERNAEFHASLVSACQSKWLLQFIGILYQQSERYRSLGVHYGTNLKRDLHAEHEALKDAALARNIPLCSEILAEHISITYELFENLPESVFSGKEALAQA</sequence>
<protein>
    <submittedName>
        <fullName evidence="5">Transcriptional regulator</fullName>
    </submittedName>
</protein>
<dbReference type="PROSITE" id="PS50949">
    <property type="entry name" value="HTH_GNTR"/>
    <property type="match status" value="1"/>
</dbReference>
<proteinExistence type="predicted"/>
<dbReference type="OrthoDB" id="9799812at2"/>
<organism evidence="5 6">
    <name type="scientific">Polynucleobacter cosmopolitanus</name>
    <dbReference type="NCBI Taxonomy" id="351345"/>
    <lineage>
        <taxon>Bacteria</taxon>
        <taxon>Pseudomonadati</taxon>
        <taxon>Pseudomonadota</taxon>
        <taxon>Betaproteobacteria</taxon>
        <taxon>Burkholderiales</taxon>
        <taxon>Burkholderiaceae</taxon>
        <taxon>Polynucleobacter</taxon>
    </lineage>
</organism>
<dbReference type="Pfam" id="PF07729">
    <property type="entry name" value="FCD"/>
    <property type="match status" value="1"/>
</dbReference>
<reference evidence="5 6" key="1">
    <citation type="submission" date="2017-06" db="EMBL/GenBank/DDBJ databases">
        <title>Reclassification of a Polynucleobacter cosmopolitanus strain isolated from tropical Lake Victoria as Polynucleobacter victoriensis comb. nov.</title>
        <authorList>
            <person name="Hahn M.W."/>
        </authorList>
    </citation>
    <scope>NUCLEOTIDE SEQUENCE [LARGE SCALE GENOMIC DNA]</scope>
    <source>
        <strain evidence="5 6">MWH-MoIso2</strain>
    </source>
</reference>
<evidence type="ECO:0000256" key="1">
    <source>
        <dbReference type="ARBA" id="ARBA00023015"/>
    </source>
</evidence>
<dbReference type="Gene3D" id="1.10.10.10">
    <property type="entry name" value="Winged helix-like DNA-binding domain superfamily/Winged helix DNA-binding domain"/>
    <property type="match status" value="1"/>
</dbReference>
<evidence type="ECO:0000256" key="2">
    <source>
        <dbReference type="ARBA" id="ARBA00023125"/>
    </source>
</evidence>
<dbReference type="AlphaFoldDB" id="A0A229FX06"/>
<comment type="caution">
    <text evidence="5">The sequence shown here is derived from an EMBL/GenBank/DDBJ whole genome shotgun (WGS) entry which is preliminary data.</text>
</comment>
<evidence type="ECO:0000259" key="4">
    <source>
        <dbReference type="PROSITE" id="PS50949"/>
    </source>
</evidence>
<feature type="domain" description="HTH gntR-type" evidence="4">
    <location>
        <begin position="17"/>
        <end position="84"/>
    </location>
</feature>
<evidence type="ECO:0000313" key="5">
    <source>
        <dbReference type="EMBL" id="OXL16547.1"/>
    </source>
</evidence>
<dbReference type="PANTHER" id="PTHR43537">
    <property type="entry name" value="TRANSCRIPTIONAL REGULATOR, GNTR FAMILY"/>
    <property type="match status" value="1"/>
</dbReference>
<gene>
    <name evidence="5" type="ORF">AOC33_03005</name>
</gene>
<dbReference type="RefSeq" id="WP_089515572.1">
    <property type="nucleotide sequence ID" value="NZ_NJGG01000001.1"/>
</dbReference>
<dbReference type="SMART" id="SM00895">
    <property type="entry name" value="FCD"/>
    <property type="match status" value="1"/>
</dbReference>
<dbReference type="SUPFAM" id="SSF48008">
    <property type="entry name" value="GntR ligand-binding domain-like"/>
    <property type="match status" value="1"/>
</dbReference>
<dbReference type="GO" id="GO:0003700">
    <property type="term" value="F:DNA-binding transcription factor activity"/>
    <property type="evidence" value="ECO:0007669"/>
    <property type="project" value="InterPro"/>
</dbReference>
<dbReference type="InterPro" id="IPR000524">
    <property type="entry name" value="Tscrpt_reg_HTH_GntR"/>
</dbReference>
<dbReference type="GO" id="GO:0003677">
    <property type="term" value="F:DNA binding"/>
    <property type="evidence" value="ECO:0007669"/>
    <property type="project" value="UniProtKB-KW"/>
</dbReference>
<evidence type="ECO:0000256" key="3">
    <source>
        <dbReference type="ARBA" id="ARBA00023163"/>
    </source>
</evidence>
<dbReference type="Proteomes" id="UP000215188">
    <property type="component" value="Unassembled WGS sequence"/>
</dbReference>
<keyword evidence="3" id="KW-0804">Transcription</keyword>
<keyword evidence="2" id="KW-0238">DNA-binding</keyword>
<dbReference type="InterPro" id="IPR011711">
    <property type="entry name" value="GntR_C"/>
</dbReference>
<evidence type="ECO:0000313" key="6">
    <source>
        <dbReference type="Proteomes" id="UP000215188"/>
    </source>
</evidence>
<dbReference type="InterPro" id="IPR036388">
    <property type="entry name" value="WH-like_DNA-bd_sf"/>
</dbReference>
<dbReference type="Pfam" id="PF00392">
    <property type="entry name" value="GntR"/>
    <property type="match status" value="1"/>
</dbReference>
<dbReference type="EMBL" id="NJGG01000001">
    <property type="protein sequence ID" value="OXL16547.1"/>
    <property type="molecule type" value="Genomic_DNA"/>
</dbReference>
<dbReference type="SMART" id="SM00345">
    <property type="entry name" value="HTH_GNTR"/>
    <property type="match status" value="1"/>
</dbReference>
<keyword evidence="1" id="KW-0805">Transcription regulation</keyword>
<dbReference type="PANTHER" id="PTHR43537:SF20">
    <property type="entry name" value="HTH-TYPE TRANSCRIPTIONAL REPRESSOR GLAR"/>
    <property type="match status" value="1"/>
</dbReference>
<dbReference type="SUPFAM" id="SSF46785">
    <property type="entry name" value="Winged helix' DNA-binding domain"/>
    <property type="match status" value="1"/>
</dbReference>
<accession>A0A229FX06</accession>
<keyword evidence="6" id="KW-1185">Reference proteome</keyword>
<dbReference type="Gene3D" id="1.20.120.530">
    <property type="entry name" value="GntR ligand-binding domain-like"/>
    <property type="match status" value="1"/>
</dbReference>
<dbReference type="InterPro" id="IPR008920">
    <property type="entry name" value="TF_FadR/GntR_C"/>
</dbReference>
<name>A0A229FX06_9BURK</name>